<feature type="repeat" description="ANK" evidence="4">
    <location>
        <begin position="288"/>
        <end position="320"/>
    </location>
</feature>
<dbReference type="PRINTS" id="PR01415">
    <property type="entry name" value="ANKYRIN"/>
</dbReference>
<feature type="repeat" description="ANK" evidence="4">
    <location>
        <begin position="254"/>
        <end position="276"/>
    </location>
</feature>
<dbReference type="InterPro" id="IPR000535">
    <property type="entry name" value="MSP_dom"/>
</dbReference>
<gene>
    <name evidence="6" type="ORF">VNO80_05899</name>
</gene>
<feature type="domain" description="MSP" evidence="5">
    <location>
        <begin position="5"/>
        <end position="131"/>
    </location>
</feature>
<dbReference type="PROSITE" id="PS50088">
    <property type="entry name" value="ANK_REPEAT"/>
    <property type="match status" value="3"/>
</dbReference>
<dbReference type="PROSITE" id="PS50297">
    <property type="entry name" value="ANK_REP_REGION"/>
    <property type="match status" value="3"/>
</dbReference>
<evidence type="ECO:0000313" key="6">
    <source>
        <dbReference type="EMBL" id="KAK7372518.1"/>
    </source>
</evidence>
<protein>
    <recommendedName>
        <fullName evidence="5">MSP domain-containing protein</fullName>
    </recommendedName>
</protein>
<sequence>MEEALVEVCEPAEVRIEFALNCKCRATVRLRSLNPTLPVAFKIQTSSPKKFLVNPPSGLILPLSFATFKVILKPQSHLPRSFPRSPSDRFLVKTAEFAANSSGSTHPESINSWFASRPYGFKTRDIKLKVAFVGPLLLNDAVTRGELDAVRNLIKRQRSMLADLSPAEAESLLGAATKLQEPDDMVHLLLEAGLRIVPSPNASEEVHVAEDTNTTREVVEVGEAIFEASRNGEANEVKALLRRGGGSVKYRDQYGLTALHAAAFKGHKDVMKVLIELAGLDLECEDEEGHVPLHMAVESGDVETVQVLVEKGVNLNVVNKRGATPLYMARIWGHHDICELLVNRGALYSLTLT</sequence>
<dbReference type="GO" id="GO:0004842">
    <property type="term" value="F:ubiquitin-protein transferase activity"/>
    <property type="evidence" value="ECO:0007669"/>
    <property type="project" value="TreeGrafter"/>
</dbReference>
<dbReference type="PANTHER" id="PTHR24171:SF8">
    <property type="entry name" value="BRCA1-ASSOCIATED RING DOMAIN PROTEIN 1"/>
    <property type="match status" value="1"/>
</dbReference>
<keyword evidence="3 4" id="KW-0040">ANK repeat</keyword>
<evidence type="ECO:0000313" key="7">
    <source>
        <dbReference type="Proteomes" id="UP001374584"/>
    </source>
</evidence>
<dbReference type="InterPro" id="IPR002110">
    <property type="entry name" value="Ankyrin_rpt"/>
</dbReference>
<keyword evidence="2" id="KW-0677">Repeat</keyword>
<evidence type="ECO:0000256" key="1">
    <source>
        <dbReference type="ARBA" id="ARBA00004413"/>
    </source>
</evidence>
<feature type="repeat" description="ANK" evidence="4">
    <location>
        <begin position="321"/>
        <end position="346"/>
    </location>
</feature>
<dbReference type="Pfam" id="PF00635">
    <property type="entry name" value="Motile_Sperm"/>
    <property type="match status" value="1"/>
</dbReference>
<dbReference type="Pfam" id="PF12796">
    <property type="entry name" value="Ank_2"/>
    <property type="match status" value="1"/>
</dbReference>
<dbReference type="GO" id="GO:0005886">
    <property type="term" value="C:plasma membrane"/>
    <property type="evidence" value="ECO:0007669"/>
    <property type="project" value="UniProtKB-SubCell"/>
</dbReference>
<dbReference type="SUPFAM" id="SSF48403">
    <property type="entry name" value="Ankyrin repeat"/>
    <property type="match status" value="1"/>
</dbReference>
<dbReference type="PANTHER" id="PTHR24171">
    <property type="entry name" value="ANKYRIN REPEAT DOMAIN-CONTAINING PROTEIN 39-RELATED"/>
    <property type="match status" value="1"/>
</dbReference>
<evidence type="ECO:0000259" key="5">
    <source>
        <dbReference type="PROSITE" id="PS50202"/>
    </source>
</evidence>
<accession>A0AAN9NMW4</accession>
<dbReference type="SUPFAM" id="SSF49354">
    <property type="entry name" value="PapD-like"/>
    <property type="match status" value="1"/>
</dbReference>
<dbReference type="InterPro" id="IPR008962">
    <property type="entry name" value="PapD-like_sf"/>
</dbReference>
<dbReference type="SMART" id="SM00248">
    <property type="entry name" value="ANK"/>
    <property type="match status" value="4"/>
</dbReference>
<dbReference type="PROSITE" id="PS50202">
    <property type="entry name" value="MSP"/>
    <property type="match status" value="1"/>
</dbReference>
<evidence type="ECO:0000256" key="2">
    <source>
        <dbReference type="ARBA" id="ARBA00022737"/>
    </source>
</evidence>
<dbReference type="EMBL" id="JAYMYR010000003">
    <property type="protein sequence ID" value="KAK7372518.1"/>
    <property type="molecule type" value="Genomic_DNA"/>
</dbReference>
<reference evidence="6 7" key="1">
    <citation type="submission" date="2024-01" db="EMBL/GenBank/DDBJ databases">
        <title>The genomes of 5 underutilized Papilionoideae crops provide insights into root nodulation and disease resistanc.</title>
        <authorList>
            <person name="Jiang F."/>
        </authorList>
    </citation>
    <scope>NUCLEOTIDE SEQUENCE [LARGE SCALE GENOMIC DNA]</scope>
    <source>
        <strain evidence="6">JINMINGXINNONG_FW02</strain>
        <tissue evidence="6">Leaves</tissue>
    </source>
</reference>
<comment type="caution">
    <text evidence="6">The sequence shown here is derived from an EMBL/GenBank/DDBJ whole genome shotgun (WGS) entry which is preliminary data.</text>
</comment>
<dbReference type="Gene3D" id="2.60.40.10">
    <property type="entry name" value="Immunoglobulins"/>
    <property type="match status" value="1"/>
</dbReference>
<dbReference type="GO" id="GO:0085020">
    <property type="term" value="P:protein K6-linked ubiquitination"/>
    <property type="evidence" value="ECO:0007669"/>
    <property type="project" value="TreeGrafter"/>
</dbReference>
<dbReference type="Gene3D" id="1.25.40.20">
    <property type="entry name" value="Ankyrin repeat-containing domain"/>
    <property type="match status" value="1"/>
</dbReference>
<dbReference type="InterPro" id="IPR013783">
    <property type="entry name" value="Ig-like_fold"/>
</dbReference>
<name>A0AAN9NMW4_PHACN</name>
<evidence type="ECO:0000256" key="4">
    <source>
        <dbReference type="PROSITE-ProRule" id="PRU00023"/>
    </source>
</evidence>
<evidence type="ECO:0000256" key="3">
    <source>
        <dbReference type="ARBA" id="ARBA00023043"/>
    </source>
</evidence>
<keyword evidence="7" id="KW-1185">Reference proteome</keyword>
<organism evidence="6 7">
    <name type="scientific">Phaseolus coccineus</name>
    <name type="common">Scarlet runner bean</name>
    <name type="synonym">Phaseolus multiflorus</name>
    <dbReference type="NCBI Taxonomy" id="3886"/>
    <lineage>
        <taxon>Eukaryota</taxon>
        <taxon>Viridiplantae</taxon>
        <taxon>Streptophyta</taxon>
        <taxon>Embryophyta</taxon>
        <taxon>Tracheophyta</taxon>
        <taxon>Spermatophyta</taxon>
        <taxon>Magnoliopsida</taxon>
        <taxon>eudicotyledons</taxon>
        <taxon>Gunneridae</taxon>
        <taxon>Pentapetalae</taxon>
        <taxon>rosids</taxon>
        <taxon>fabids</taxon>
        <taxon>Fabales</taxon>
        <taxon>Fabaceae</taxon>
        <taxon>Papilionoideae</taxon>
        <taxon>50 kb inversion clade</taxon>
        <taxon>NPAAA clade</taxon>
        <taxon>indigoferoid/millettioid clade</taxon>
        <taxon>Phaseoleae</taxon>
        <taxon>Phaseolus</taxon>
    </lineage>
</organism>
<dbReference type="AlphaFoldDB" id="A0AAN9NMW4"/>
<dbReference type="Pfam" id="PF00023">
    <property type="entry name" value="Ank"/>
    <property type="match status" value="1"/>
</dbReference>
<dbReference type="Proteomes" id="UP001374584">
    <property type="component" value="Unassembled WGS sequence"/>
</dbReference>
<comment type="subcellular location">
    <subcellularLocation>
        <location evidence="1">Cell membrane</location>
        <topology evidence="1">Peripheral membrane protein</topology>
        <orientation evidence="1">Cytoplasmic side</orientation>
    </subcellularLocation>
</comment>
<dbReference type="InterPro" id="IPR036770">
    <property type="entry name" value="Ankyrin_rpt-contain_sf"/>
</dbReference>
<proteinExistence type="predicted"/>